<dbReference type="InterPro" id="IPR013320">
    <property type="entry name" value="ConA-like_dom_sf"/>
</dbReference>
<evidence type="ECO:0000259" key="1">
    <source>
        <dbReference type="Pfam" id="PF10102"/>
    </source>
</evidence>
<protein>
    <recommendedName>
        <fullName evidence="1">DUF2341 domain-containing protein</fullName>
    </recommendedName>
</protein>
<dbReference type="EMBL" id="FSRA01000001">
    <property type="protein sequence ID" value="SIN70061.1"/>
    <property type="molecule type" value="Genomic_DNA"/>
</dbReference>
<dbReference type="InterPro" id="IPR018765">
    <property type="entry name" value="DUF2341"/>
</dbReference>
<dbReference type="SUPFAM" id="SSF49899">
    <property type="entry name" value="Concanavalin A-like lectins/glucanases"/>
    <property type="match status" value="1"/>
</dbReference>
<keyword evidence="3" id="KW-1185">Reference proteome</keyword>
<dbReference type="AlphaFoldDB" id="A0A1N6DGX3"/>
<name>A0A1N6DGX3_9BACT</name>
<dbReference type="STRING" id="536979.SAMN04488055_0739"/>
<dbReference type="Proteomes" id="UP000185003">
    <property type="component" value="Unassembled WGS sequence"/>
</dbReference>
<dbReference type="Pfam" id="PF13385">
    <property type="entry name" value="Laminin_G_3"/>
    <property type="match status" value="1"/>
</dbReference>
<dbReference type="Gene3D" id="2.60.120.200">
    <property type="match status" value="1"/>
</dbReference>
<evidence type="ECO:0000313" key="2">
    <source>
        <dbReference type="EMBL" id="SIN70061.1"/>
    </source>
</evidence>
<dbReference type="GO" id="GO:0005975">
    <property type="term" value="P:carbohydrate metabolic process"/>
    <property type="evidence" value="ECO:0007669"/>
    <property type="project" value="UniProtKB-ARBA"/>
</dbReference>
<reference evidence="2 3" key="1">
    <citation type="submission" date="2016-11" db="EMBL/GenBank/DDBJ databases">
        <authorList>
            <person name="Jaros S."/>
            <person name="Januszkiewicz K."/>
            <person name="Wedrychowicz H."/>
        </authorList>
    </citation>
    <scope>NUCLEOTIDE SEQUENCE [LARGE SCALE GENOMIC DNA]</scope>
    <source>
        <strain evidence="2 3">DSM 24787</strain>
    </source>
</reference>
<evidence type="ECO:0000313" key="3">
    <source>
        <dbReference type="Proteomes" id="UP000185003"/>
    </source>
</evidence>
<proteinExistence type="predicted"/>
<feature type="domain" description="DUF2341" evidence="1">
    <location>
        <begin position="82"/>
        <end position="154"/>
    </location>
</feature>
<sequence>MQFPLKKLVSIFQLMKHLVLFLLSYCICYPALSQETSAWQYYKEIKLNTSPNGANVSGDVKDFPLAVTLTMQNFDFPQAKANGADIRFSDGTTFLPHSIEWWDPVNKKALVWVKVPVVKGNNATQVIYMHWGNEQAPDEDHSKEIFAGKDGFVGVWHLNEPGNTLPEGYKDATDNAADATGVNMKPWTATDGIIGKAQQFNYEDQQWIKIDSDKRKLFDLTRKLTFSIWAKARSYANKGDEAKRIGPGYETMFAKGDNSWRLQKFGPRYWHKPAAELIEICVEQQPKGDLCVVGKTDMVTGKWFHLTGVHDYPYVKLYVNGVLDKVEKFDVEWKSDDHPVGIGNQSQFPDKGRFWDGLLDEARVLKVAKDENWIKLDYESQREGSVLLRFGKTQKRH</sequence>
<organism evidence="2 3">
    <name type="scientific">Chitinophaga niabensis</name>
    <dbReference type="NCBI Taxonomy" id="536979"/>
    <lineage>
        <taxon>Bacteria</taxon>
        <taxon>Pseudomonadati</taxon>
        <taxon>Bacteroidota</taxon>
        <taxon>Chitinophagia</taxon>
        <taxon>Chitinophagales</taxon>
        <taxon>Chitinophagaceae</taxon>
        <taxon>Chitinophaga</taxon>
    </lineage>
</organism>
<accession>A0A1N6DGX3</accession>
<dbReference type="Pfam" id="PF10102">
    <property type="entry name" value="DUF2341"/>
    <property type="match status" value="1"/>
</dbReference>
<dbReference type="GO" id="GO:0004553">
    <property type="term" value="F:hydrolase activity, hydrolyzing O-glycosyl compounds"/>
    <property type="evidence" value="ECO:0007669"/>
    <property type="project" value="UniProtKB-ARBA"/>
</dbReference>
<gene>
    <name evidence="2" type="ORF">SAMN04488055_0739</name>
</gene>